<dbReference type="PROSITE" id="PS00028">
    <property type="entry name" value="ZINC_FINGER_C2H2_1"/>
    <property type="match status" value="2"/>
</dbReference>
<keyword evidence="10" id="KW-1185">Reference proteome</keyword>
<keyword evidence="3" id="KW-0677">Repeat</keyword>
<protein>
    <recommendedName>
        <fullName evidence="8">C2H2-type domain-containing protein</fullName>
    </recommendedName>
</protein>
<dbReference type="SUPFAM" id="SSF57667">
    <property type="entry name" value="beta-beta-alpha zinc fingers"/>
    <property type="match status" value="1"/>
</dbReference>
<evidence type="ECO:0000256" key="6">
    <source>
        <dbReference type="ARBA" id="ARBA00023242"/>
    </source>
</evidence>
<feature type="domain" description="C2H2-type" evidence="8">
    <location>
        <begin position="6"/>
        <end position="35"/>
    </location>
</feature>
<comment type="subcellular location">
    <subcellularLocation>
        <location evidence="1">Nucleus</location>
    </subcellularLocation>
</comment>
<reference evidence="9 10" key="1">
    <citation type="journal article" date="2023" name="bioRxiv">
        <title>Conserved and derived expression patterns and positive selection on dental genes reveal complex evolutionary context of ever-growing rodent molars.</title>
        <authorList>
            <person name="Calamari Z.T."/>
            <person name="Song A."/>
            <person name="Cohen E."/>
            <person name="Akter M."/>
            <person name="Roy R.D."/>
            <person name="Hallikas O."/>
            <person name="Christensen M.M."/>
            <person name="Li P."/>
            <person name="Marangoni P."/>
            <person name="Jernvall J."/>
            <person name="Klein O.D."/>
        </authorList>
    </citation>
    <scope>NUCLEOTIDE SEQUENCE [LARGE SCALE GENOMIC DNA]</scope>
    <source>
        <strain evidence="9">V071</strain>
    </source>
</reference>
<dbReference type="EMBL" id="JBBHLL010000326">
    <property type="protein sequence ID" value="KAK7805804.1"/>
    <property type="molecule type" value="Genomic_DNA"/>
</dbReference>
<evidence type="ECO:0000256" key="5">
    <source>
        <dbReference type="ARBA" id="ARBA00022833"/>
    </source>
</evidence>
<dbReference type="SMART" id="SM00355">
    <property type="entry name" value="ZnF_C2H2"/>
    <property type="match status" value="2"/>
</dbReference>
<keyword evidence="2" id="KW-0479">Metal-binding</keyword>
<comment type="caution">
    <text evidence="9">The sequence shown here is derived from an EMBL/GenBank/DDBJ whole genome shotgun (WGS) entry which is preliminary data.</text>
</comment>
<keyword evidence="5" id="KW-0862">Zinc</keyword>
<dbReference type="Pfam" id="PF00096">
    <property type="entry name" value="zf-C2H2"/>
    <property type="match status" value="2"/>
</dbReference>
<evidence type="ECO:0000256" key="7">
    <source>
        <dbReference type="PROSITE-ProRule" id="PRU00042"/>
    </source>
</evidence>
<evidence type="ECO:0000256" key="2">
    <source>
        <dbReference type="ARBA" id="ARBA00022723"/>
    </source>
</evidence>
<keyword evidence="4 7" id="KW-0863">Zinc-finger</keyword>
<dbReference type="AlphaFoldDB" id="A0AAW0HUK7"/>
<evidence type="ECO:0000256" key="1">
    <source>
        <dbReference type="ARBA" id="ARBA00004123"/>
    </source>
</evidence>
<dbReference type="Proteomes" id="UP001488838">
    <property type="component" value="Unassembled WGS sequence"/>
</dbReference>
<dbReference type="GO" id="GO:0008270">
    <property type="term" value="F:zinc ion binding"/>
    <property type="evidence" value="ECO:0007669"/>
    <property type="project" value="UniProtKB-KW"/>
</dbReference>
<evidence type="ECO:0000256" key="4">
    <source>
        <dbReference type="ARBA" id="ARBA00022771"/>
    </source>
</evidence>
<dbReference type="Gene3D" id="3.30.160.60">
    <property type="entry name" value="Classic Zinc Finger"/>
    <property type="match status" value="2"/>
</dbReference>
<sequence length="68" mass="8259">MREKPYKCRMPKCQWRFTRSDELSRHMKKHTGGPSFRCVVCGRDYSRMDNLRQHQRKQHPEVLPPGRC</sequence>
<gene>
    <name evidence="9" type="ORF">U0070_003859</name>
</gene>
<dbReference type="PANTHER" id="PTHR23235:SF159">
    <property type="entry name" value="KRUEPPEL-LIKE FACTOR 17"/>
    <property type="match status" value="1"/>
</dbReference>
<evidence type="ECO:0000259" key="8">
    <source>
        <dbReference type="PROSITE" id="PS50157"/>
    </source>
</evidence>
<accession>A0AAW0HUK7</accession>
<dbReference type="GO" id="GO:0000978">
    <property type="term" value="F:RNA polymerase II cis-regulatory region sequence-specific DNA binding"/>
    <property type="evidence" value="ECO:0007669"/>
    <property type="project" value="TreeGrafter"/>
</dbReference>
<keyword evidence="6" id="KW-0539">Nucleus</keyword>
<dbReference type="InterPro" id="IPR036236">
    <property type="entry name" value="Znf_C2H2_sf"/>
</dbReference>
<proteinExistence type="predicted"/>
<organism evidence="9 10">
    <name type="scientific">Myodes glareolus</name>
    <name type="common">Bank vole</name>
    <name type="synonym">Clethrionomys glareolus</name>
    <dbReference type="NCBI Taxonomy" id="447135"/>
    <lineage>
        <taxon>Eukaryota</taxon>
        <taxon>Metazoa</taxon>
        <taxon>Chordata</taxon>
        <taxon>Craniata</taxon>
        <taxon>Vertebrata</taxon>
        <taxon>Euteleostomi</taxon>
        <taxon>Mammalia</taxon>
        <taxon>Eutheria</taxon>
        <taxon>Euarchontoglires</taxon>
        <taxon>Glires</taxon>
        <taxon>Rodentia</taxon>
        <taxon>Myomorpha</taxon>
        <taxon>Muroidea</taxon>
        <taxon>Cricetidae</taxon>
        <taxon>Arvicolinae</taxon>
        <taxon>Myodes</taxon>
    </lineage>
</organism>
<dbReference type="PANTHER" id="PTHR23235">
    <property type="entry name" value="KRUEPPEL-LIKE TRANSCRIPTION FACTOR"/>
    <property type="match status" value="1"/>
</dbReference>
<dbReference type="GO" id="GO:0005634">
    <property type="term" value="C:nucleus"/>
    <property type="evidence" value="ECO:0007669"/>
    <property type="project" value="UniProtKB-SubCell"/>
</dbReference>
<name>A0AAW0HUK7_MYOGA</name>
<evidence type="ECO:0000313" key="10">
    <source>
        <dbReference type="Proteomes" id="UP001488838"/>
    </source>
</evidence>
<feature type="domain" description="C2H2-type" evidence="8">
    <location>
        <begin position="36"/>
        <end position="64"/>
    </location>
</feature>
<dbReference type="FunFam" id="3.30.160.60:FF:000007">
    <property type="entry name" value="Basic krueppel-like factor 3"/>
    <property type="match status" value="1"/>
</dbReference>
<dbReference type="PROSITE" id="PS50157">
    <property type="entry name" value="ZINC_FINGER_C2H2_2"/>
    <property type="match status" value="2"/>
</dbReference>
<evidence type="ECO:0000313" key="9">
    <source>
        <dbReference type="EMBL" id="KAK7805804.1"/>
    </source>
</evidence>
<evidence type="ECO:0000256" key="3">
    <source>
        <dbReference type="ARBA" id="ARBA00022737"/>
    </source>
</evidence>
<dbReference type="GO" id="GO:0000981">
    <property type="term" value="F:DNA-binding transcription factor activity, RNA polymerase II-specific"/>
    <property type="evidence" value="ECO:0007669"/>
    <property type="project" value="TreeGrafter"/>
</dbReference>
<dbReference type="InterPro" id="IPR013087">
    <property type="entry name" value="Znf_C2H2_type"/>
</dbReference>